<comment type="similarity">
    <text evidence="1 5 6">Belongs to the bacterial ribosomal protein bL35 family.</text>
</comment>
<evidence type="ECO:0000256" key="2">
    <source>
        <dbReference type="ARBA" id="ARBA00022980"/>
    </source>
</evidence>
<sequence>MPKLKTRKSASKRFRKTGSGKFLRRQTHRAHLLEHKGASRRRRLAGTVVVDDRDAENVRLMMPYA</sequence>
<evidence type="ECO:0000256" key="4">
    <source>
        <dbReference type="ARBA" id="ARBA00071664"/>
    </source>
</evidence>
<dbReference type="AlphaFoldDB" id="A0A8J8CN53"/>
<dbReference type="GO" id="GO:0015934">
    <property type="term" value="C:large ribosomal subunit"/>
    <property type="evidence" value="ECO:0007669"/>
    <property type="project" value="TreeGrafter"/>
</dbReference>
<dbReference type="InterPro" id="IPR021137">
    <property type="entry name" value="Ribosomal_bL35-like"/>
</dbReference>
<proteinExistence type="inferred from homology"/>
<keyword evidence="3 5" id="KW-0687">Ribonucleoprotein</keyword>
<dbReference type="Pfam" id="PF01632">
    <property type="entry name" value="Ribosomal_L35p"/>
    <property type="match status" value="1"/>
</dbReference>
<dbReference type="PANTHER" id="PTHR33343">
    <property type="entry name" value="54S RIBOSOMAL PROTEIN BL35M"/>
    <property type="match status" value="1"/>
</dbReference>
<dbReference type="InterPro" id="IPR037229">
    <property type="entry name" value="Ribosomal_bL35_sf"/>
</dbReference>
<evidence type="ECO:0000256" key="1">
    <source>
        <dbReference type="ARBA" id="ARBA00006598"/>
    </source>
</evidence>
<reference evidence="8" key="1">
    <citation type="submission" date="2019-12" db="EMBL/GenBank/DDBJ databases">
        <title>High-Quality draft genome sequences of three cyanobacteria isolated from the limestone walls of the Old Cathedral of Coimbra.</title>
        <authorList>
            <person name="Tiago I."/>
            <person name="Soares F."/>
            <person name="Portugal A."/>
        </authorList>
    </citation>
    <scope>NUCLEOTIDE SEQUENCE</scope>
    <source>
        <strain evidence="8">A</strain>
    </source>
</reference>
<accession>A0A8J8CN53</accession>
<dbReference type="GO" id="GO:0006412">
    <property type="term" value="P:translation"/>
    <property type="evidence" value="ECO:0007669"/>
    <property type="project" value="UniProtKB-UniRule"/>
</dbReference>
<dbReference type="PROSITE" id="PS00936">
    <property type="entry name" value="RIBOSOMAL_L35"/>
    <property type="match status" value="1"/>
</dbReference>
<dbReference type="FunFam" id="4.10.410.60:FF:000001">
    <property type="entry name" value="50S ribosomal protein L35"/>
    <property type="match status" value="1"/>
</dbReference>
<dbReference type="InterPro" id="IPR018265">
    <property type="entry name" value="Ribosomal_bL35_CS"/>
</dbReference>
<organism evidence="8 9">
    <name type="scientific">Myxacorys almedinensis A</name>
    <dbReference type="NCBI Taxonomy" id="2690445"/>
    <lineage>
        <taxon>Bacteria</taxon>
        <taxon>Bacillati</taxon>
        <taxon>Cyanobacteriota</taxon>
        <taxon>Cyanophyceae</taxon>
        <taxon>Leptolyngbyales</taxon>
        <taxon>Leptolyngbyaceae</taxon>
        <taxon>Myxacorys</taxon>
        <taxon>Myxacorys almedinensis</taxon>
    </lineage>
</organism>
<keyword evidence="9" id="KW-1185">Reference proteome</keyword>
<comment type="caution">
    <text evidence="8">The sequence shown here is derived from an EMBL/GenBank/DDBJ whole genome shotgun (WGS) entry which is preliminary data.</text>
</comment>
<dbReference type="EMBL" id="WVIE01000012">
    <property type="protein sequence ID" value="NDJ18047.1"/>
    <property type="molecule type" value="Genomic_DNA"/>
</dbReference>
<dbReference type="InterPro" id="IPR001706">
    <property type="entry name" value="Ribosomal_bL35"/>
</dbReference>
<evidence type="ECO:0000256" key="6">
    <source>
        <dbReference type="RuleBase" id="RU000568"/>
    </source>
</evidence>
<dbReference type="HAMAP" id="MF_00514">
    <property type="entry name" value="Ribosomal_bL35"/>
    <property type="match status" value="1"/>
</dbReference>
<feature type="region of interest" description="Disordered" evidence="7">
    <location>
        <begin position="1"/>
        <end position="20"/>
    </location>
</feature>
<keyword evidence="2 5" id="KW-0689">Ribosomal protein</keyword>
<evidence type="ECO:0000256" key="3">
    <source>
        <dbReference type="ARBA" id="ARBA00023274"/>
    </source>
</evidence>
<evidence type="ECO:0000313" key="8">
    <source>
        <dbReference type="EMBL" id="NDJ18047.1"/>
    </source>
</evidence>
<dbReference type="Proteomes" id="UP000646053">
    <property type="component" value="Unassembled WGS sequence"/>
</dbReference>
<evidence type="ECO:0000256" key="5">
    <source>
        <dbReference type="HAMAP-Rule" id="MF_00514"/>
    </source>
</evidence>
<evidence type="ECO:0000313" key="9">
    <source>
        <dbReference type="Proteomes" id="UP000646053"/>
    </source>
</evidence>
<dbReference type="PANTHER" id="PTHR33343:SF1">
    <property type="entry name" value="LARGE RIBOSOMAL SUBUNIT PROTEIN BL35M"/>
    <property type="match status" value="1"/>
</dbReference>
<dbReference type="RefSeq" id="WP_162423562.1">
    <property type="nucleotide sequence ID" value="NZ_WVIE01000012.1"/>
</dbReference>
<gene>
    <name evidence="5 8" type="primary">rpmI</name>
    <name evidence="5" type="synonym">rpl35</name>
    <name evidence="8" type="ORF">GS601_12235</name>
</gene>
<dbReference type="PRINTS" id="PR00064">
    <property type="entry name" value="RIBOSOMALL35"/>
</dbReference>
<dbReference type="SUPFAM" id="SSF143034">
    <property type="entry name" value="L35p-like"/>
    <property type="match status" value="1"/>
</dbReference>
<evidence type="ECO:0000256" key="7">
    <source>
        <dbReference type="SAM" id="MobiDB-lite"/>
    </source>
</evidence>
<protein>
    <recommendedName>
        <fullName evidence="4 5">Large ribosomal subunit protein bL35</fullName>
    </recommendedName>
</protein>
<dbReference type="Gene3D" id="4.10.410.60">
    <property type="match status" value="1"/>
</dbReference>
<dbReference type="NCBIfam" id="TIGR00001">
    <property type="entry name" value="rpmI_bact"/>
    <property type="match status" value="1"/>
</dbReference>
<name>A0A8J8CN53_9CYAN</name>
<dbReference type="GO" id="GO:0003735">
    <property type="term" value="F:structural constituent of ribosome"/>
    <property type="evidence" value="ECO:0007669"/>
    <property type="project" value="InterPro"/>
</dbReference>